<dbReference type="InterPro" id="IPR018247">
    <property type="entry name" value="EF_Hand_1_Ca_BS"/>
</dbReference>
<dbReference type="GO" id="GO:0005525">
    <property type="term" value="F:GTP binding"/>
    <property type="evidence" value="ECO:0007669"/>
    <property type="project" value="InterPro"/>
</dbReference>
<feature type="domain" description="EF-hand" evidence="9">
    <location>
        <begin position="1416"/>
        <end position="1451"/>
    </location>
</feature>
<evidence type="ECO:0008006" key="12">
    <source>
        <dbReference type="Google" id="ProtNLM"/>
    </source>
</evidence>
<feature type="compositionally biased region" description="Basic and acidic residues" evidence="6">
    <location>
        <begin position="2687"/>
        <end position="2701"/>
    </location>
</feature>
<dbReference type="GO" id="GO:0045053">
    <property type="term" value="P:protein retention in Golgi apparatus"/>
    <property type="evidence" value="ECO:0007669"/>
    <property type="project" value="TreeGrafter"/>
</dbReference>
<feature type="transmembrane region" description="Helical" evidence="7">
    <location>
        <begin position="3459"/>
        <end position="3483"/>
    </location>
</feature>
<dbReference type="GO" id="GO:0008654">
    <property type="term" value="P:phospholipid biosynthetic process"/>
    <property type="evidence" value="ECO:0007669"/>
    <property type="project" value="InterPro"/>
</dbReference>
<feature type="transmembrane region" description="Helical" evidence="7">
    <location>
        <begin position="46"/>
        <end position="68"/>
    </location>
</feature>
<dbReference type="PROSITE" id="PS00379">
    <property type="entry name" value="CDP_ALCOHOL_P_TRANSF"/>
    <property type="match status" value="1"/>
</dbReference>
<dbReference type="PROSITE" id="PS00018">
    <property type="entry name" value="EF_HAND_1"/>
    <property type="match status" value="4"/>
</dbReference>
<dbReference type="InterPro" id="IPR002048">
    <property type="entry name" value="EF_hand_dom"/>
</dbReference>
<comment type="caution">
    <text evidence="10">The sequence shown here is derived from an EMBL/GenBank/DDBJ whole genome shotgun (WGS) entry which is preliminary data.</text>
</comment>
<dbReference type="Pfam" id="PF01066">
    <property type="entry name" value="CDP-OH_P_transf"/>
    <property type="match status" value="1"/>
</dbReference>
<feature type="transmembrane region" description="Helical" evidence="7">
    <location>
        <begin position="3531"/>
        <end position="3549"/>
    </location>
</feature>
<gene>
    <name evidence="10" type="ORF">N0F65_012255</name>
</gene>
<dbReference type="Gene3D" id="2.60.40.150">
    <property type="entry name" value="C2 domain"/>
    <property type="match status" value="1"/>
</dbReference>
<evidence type="ECO:0000256" key="4">
    <source>
        <dbReference type="RuleBase" id="RU003750"/>
    </source>
</evidence>
<evidence type="ECO:0000256" key="1">
    <source>
        <dbReference type="ARBA" id="ARBA00006545"/>
    </source>
</evidence>
<dbReference type="GO" id="GO:0016020">
    <property type="term" value="C:membrane"/>
    <property type="evidence" value="ECO:0007669"/>
    <property type="project" value="InterPro"/>
</dbReference>
<evidence type="ECO:0000256" key="7">
    <source>
        <dbReference type="SAM" id="Phobius"/>
    </source>
</evidence>
<dbReference type="PROSITE" id="PS50222">
    <property type="entry name" value="EF_HAND_2"/>
    <property type="match status" value="3"/>
</dbReference>
<dbReference type="InterPro" id="IPR027417">
    <property type="entry name" value="P-loop_NTPase"/>
</dbReference>
<reference evidence="10" key="2">
    <citation type="journal article" date="2023" name="Microbiol Resour">
        <title>Decontamination and Annotation of the Draft Genome Sequence of the Oomycete Lagenidium giganteum ARSEF 373.</title>
        <authorList>
            <person name="Morgan W.R."/>
            <person name="Tartar A."/>
        </authorList>
    </citation>
    <scope>NUCLEOTIDE SEQUENCE</scope>
    <source>
        <strain evidence="10">ARSEF 373</strain>
    </source>
</reference>
<dbReference type="InterPro" id="IPR000462">
    <property type="entry name" value="CDP-OH_P_trans"/>
</dbReference>
<name>A0AAV2ZD57_9STRA</name>
<dbReference type="PANTHER" id="PTHR16166:SF93">
    <property type="entry name" value="INTERMEMBRANE LIPID TRANSFER PROTEIN VPS13"/>
    <property type="match status" value="1"/>
</dbReference>
<dbReference type="SUPFAM" id="SSF52540">
    <property type="entry name" value="P-loop containing nucleoside triphosphate hydrolases"/>
    <property type="match status" value="1"/>
</dbReference>
<evidence type="ECO:0000256" key="6">
    <source>
        <dbReference type="SAM" id="MobiDB-lite"/>
    </source>
</evidence>
<sequence length="3641" mass="408432">MARNARTAQAQRNARQERTSAHTQRNPRIRHGESHPATTDASSMGLLFTLAVVGLLLTAVVLVGLAVAGDKLLTWALRFFAGAYVGPKIRVVWSLRNGVFALMDLKLSAQALPALEPLAGLPSDLEAVELELLEVTVPLYDRFLGKPRKAPLRSSVVVGGLRLALSWNAAEKWVSEREENLERFMAETGPAQAARLANANAWTAAIAAKLKELHAFREKVRNDKASGNTSRKKKHQPSAAAKKTTATAPAWMALVDKIIDSFAITVDKFVLTIRDDFTARGIGITFEKMEISAASPADSKTKRDLVMTEFSLFVNTTPGSTRPCYLVEPMGLTIVIRMPPFYRCIWTQTLPIERSLELAISMPNDVVVAMRPAQINLLLALLRPLYNYWNWKSHAAVIDELMCVEMGEERQKEYMELYQAQQAFNELGWIQQRYQMYQQKDVIENRTKRLEELERNVLASRLVQLRARALGWDVPLLGEPLPFVPKDVLERNKLRRFRTTPLDMYEPAMPDPVPMFQRFKLTVELTNTQLQLRDDADNRVLSLFTAGFSFKFTYMLSKIADDAKAKLLDLTLVRFGILDDRNVSTNVFNRLIDRRIATNHMMNLHLFQLMNGHVDLKLDLTDFAFLVVFDPLMAALRVLMPAFDEDEATQMRFLSLDMSKPPESPEKREATTPVVDTALPPEYSPLLLWGMSLCTKITIQNVNLCLIGDSAKLNSHVLALTSDVSMKLISSERHEALELELSEVALQPCSVEVHEQGINLELSGRTILELEGEGVDLELGYRLVVGDPKTASGSKKTEASRQDKKNGGLTASSLWGIARKAALKKEIVEVEHPQVQKAEESMIGSGRRDRLKPGARRRLMLNMSDFGVNLSTNDLGVFIGIATSLDEASREDADVVKERLARDERIAKARKNLEEQRYRERLKLEFTRRDIDGGGSLDAGEVEGLLASVGNCGHLTRKEFQETVEEFIKIVDRDGSGDISLEEFEAALTRDTVVYERLHKKVVILTGQEYVNPRRTRKDVPHDHGDLANVVALRSFWKKYQEQTGASITSLEGQSPMIVQKKMVRAFGSYEYAQEAWVRLVNPALVRPGEQSPWLLTKEMEMGGRGNVIDELLSSFDSEMHPHALVSHNEGRMFIHTIISTSFGGFYIRLMDDMLPMGLPALEISAEELAFCASYAMWEGDIGGAPGDPRVKKRTKNNYGLATMSFEVYGKYYNTKARQIEPFLEYYQGVLELKKEPDSHLDVIYSSDRYLQLNLTSAFMEVINTTSAAFSKVQRKSEKERKHIKEEDGLFWMINESGVNLKYYVVARKHTNTSEQDRVETVSEVVSVPPSGSHPCTLLNVDDELRDYEQQSLKEKQLRKAFKNADVDGSGELDTTEVRAVLREVFEEEEKQRRSSSTVNSSIFRRSASALVSETEMDRAVEDFIALADTDMSGQVSWEEFKIAIAKSRATAERYISLEIEGYEPVHGITLASIGQTQVYELSPRFEEVENEKSIATLYRKGVLLLNKDAKPSQRDLQKAYACLRRVRNLDPKYEWIDSYYEECVRQYLPVLVAVHISVDGYSGLQVKISSAELIRNDTAKATECLLLDGAGEVSPHNPVQNDDGERFFVLPPRGSISIPLDLVDVGSFAIRQIGETEWSNQLALSVHEQRLYKNLTRYEQKEARKMQMGDSNGRVSDVLSKVGFDKMGKDVLLPEPPTSSQPGQELLYPSMHVIDDQPTVVVEKASVNDPSLGQWFLVIQPQLVLHNVLPCGVEYALVQTKDCPADVLDSKGEFRIVGGKNASKTSRTVKALGTTDYFQFVNEVNSRRLYVGSGKSVHIFGLDLDKPALMKMRLCASEANRAGRWSDVFQVALNQRREVFDQERFDVNFVDGPSVVFQQQWQPNCARSIFLYAPYWIQNKCGLDLRFKLPKGYMCTTEQHRGYFNGERDMPMLVNAPLHKAMVSVRPYQETPRPFDTDALADPKVRKYVPSFDKLDWSEATDMTAVGTVGELRSDHSDRSFVLAFSILAGPEQFFRTKILKITPRYILVNRVPRPLQVTPLTFGKKMKPSNVPDRMAKLNCTLKQDDALVVYNFIGSDKLHMGFRLRDVYTDSYQPDVGAWSPGIPIGAGEEFNIWTRGALGEGPVCKISTQSTQETMYTTITDISTTPRYRIENRCSSRTFAYMQLGNKTMDKVLLRPCESHSFVWDDPLAESLRLSIQPFNPSSNNKSNSIPNHVDLMQIGIVNLVPPEIRGEVYIDGSTRVFALGDTDTYNLVRQQSLLNDWLTDTLVDVALHGIGITMVDASPREILNLTIENFRIESKPKSRALVITVHHFQIDDMTPHSTYPVIMAPIDSGFNSDQREGWLPEDGERPFLTLTIDTSPLPGITVVNDFDLDIHSMKFDMNLEYWLQLINLIFEWLWPNKTDESAVQAGIDALTLLLSQDVTIPESAEPNDILMYFKHWSMSSFEFHLVFDSLQEEQGEGITMLLGSTLGSIIGGIAHVTPEFQFNELVYENRFFYQFDLLWVVIYDIVYSVVGQWYKIVGSVELLGDPVGLATEVVDGFALAGRQIKRSFKGKSQRKGEVALTLAQTIVGAPLKSLAKVSNGLGDVLKKATDFENQEDPEEPRHVPEGLLQGGIVFTKSIAHGVAGLVKEPVRGAKRDGVKGFAKGVGRGTLQLVASPFVGTLGVVEKVSQSVNNTTHLLDDRSAESRTRRPARDLSGNALKPLQDSNVITEVEVYVAGVEGLPDKTNTKVVVRVYTQEEGGPARDIAQYKSSTVRHNSNPRFDQSWLISVTSLNTFIEIDVYHKRKPLPKKLLGYLRYSMEDIYRDFNSVPARVISDSKAKAKLKRRKRVRGSVLKELANLSSTYPVEVRDDSWRQKVGKRSLVASAISDDLEDMAEEEDDFEQDLMTMSQRSVKVGSFDLEEKPVILPLQGCDCGATIQLTVRLPYIYTASEIQEMRFWRATARESNKIVDPIKRAKNQTSRLINQQLSKLSSITRQAAMNFPALKRLHPFEREVVLLTVGKNTYEENIQQLRKVYAALHNTGREYERECQDMRTKQEAIDCGLRCVDVLKEVVDEHSAILKRAADMAKSLRGLPSVGLEKPIFAFVGAPNVGKSSLVRALSTASPEVANYPFTTRGITMGHIFVEGISYQIADTPGLIYRPDEKRNAIEKLALAMMEKTKASIGFVFDPTGLSGTSIEDQLNLRNELRERVSEVRSDFAWLDIISKIDQPDVDVVELTGRLDEAEEVFAVSAQTNQGLVELGEGIRQALEGIAAYKYKAGTYTYLDNKLNHFWTWAVELLPIWMAPNLVTLSGTVFMSFTTIIQLLYSPHLDEPCPTWVYVMAGLSLFLYQTLDALDGKQARRTNSSSPLGQLFDHGCDAFSTISNIFGALSTVQLGRGMLSYTVLSSISISFYMAQWEEYHTGVMSCGNGYFGVTEGQLTLIAIHLITAVFGHGIWKIVPVPFLGLTLAHYLVMTLVASNVFLVVGNIMHVLSSDRPQIPADELGNKHVAKHLALMQLIPVGVLLVLGQLFISGPDAEDYAAHPIIILYSLGIGYCFFSTRMIVSHMCKVPFTPQLRVLIPFGAVVFNSYAPVLGLLSGPIIRPLLATAMYVVFINFVYFHYVVHVVNDICSYLNIYCFKIGKKAPPAAK</sequence>
<dbReference type="InterPro" id="IPR026847">
    <property type="entry name" value="VPS13"/>
</dbReference>
<keyword evidence="7" id="KW-0812">Transmembrane</keyword>
<dbReference type="PROSITE" id="PS50004">
    <property type="entry name" value="C2"/>
    <property type="match status" value="1"/>
</dbReference>
<keyword evidence="11" id="KW-1185">Reference proteome</keyword>
<comment type="similarity">
    <text evidence="4">Belongs to the CDP-alcohol phosphatidyltransferase class-I family.</text>
</comment>
<dbReference type="GO" id="GO:0006623">
    <property type="term" value="P:protein targeting to vacuole"/>
    <property type="evidence" value="ECO:0007669"/>
    <property type="project" value="TreeGrafter"/>
</dbReference>
<evidence type="ECO:0000313" key="10">
    <source>
        <dbReference type="EMBL" id="DBA04672.1"/>
    </source>
</evidence>
<dbReference type="Gene3D" id="3.40.50.300">
    <property type="entry name" value="P-loop containing nucleotide triphosphate hydrolases"/>
    <property type="match status" value="1"/>
</dbReference>
<feature type="compositionally biased region" description="Low complexity" evidence="6">
    <location>
        <begin position="1"/>
        <end position="13"/>
    </location>
</feature>
<evidence type="ECO:0000256" key="3">
    <source>
        <dbReference type="ARBA" id="ARBA00022837"/>
    </source>
</evidence>
<keyword evidence="7" id="KW-0472">Membrane</keyword>
<dbReference type="InterPro" id="IPR000008">
    <property type="entry name" value="C2_dom"/>
</dbReference>
<feature type="transmembrane region" description="Helical" evidence="7">
    <location>
        <begin position="3430"/>
        <end position="3447"/>
    </location>
</feature>
<dbReference type="Pfam" id="PF13202">
    <property type="entry name" value="EF-hand_5"/>
    <property type="match status" value="1"/>
</dbReference>
<protein>
    <recommendedName>
        <fullName evidence="12">Calmodulin</fullName>
    </recommendedName>
</protein>
<dbReference type="Pfam" id="PF01926">
    <property type="entry name" value="MMR_HSR1"/>
    <property type="match status" value="1"/>
</dbReference>
<feature type="region of interest" description="Disordered" evidence="6">
    <location>
        <begin position="2687"/>
        <end position="2707"/>
    </location>
</feature>
<keyword evidence="7" id="KW-1133">Transmembrane helix</keyword>
<dbReference type="InterPro" id="IPR011992">
    <property type="entry name" value="EF-hand-dom_pair"/>
</dbReference>
<dbReference type="InterPro" id="IPR006073">
    <property type="entry name" value="GTP-bd"/>
</dbReference>
<feature type="transmembrane region" description="Helical" evidence="7">
    <location>
        <begin position="3596"/>
        <end position="3615"/>
    </location>
</feature>
<keyword evidence="2 4" id="KW-0808">Transferase</keyword>
<dbReference type="PANTHER" id="PTHR16166">
    <property type="entry name" value="VACUOLAR PROTEIN SORTING-ASSOCIATED PROTEIN VPS13"/>
    <property type="match status" value="1"/>
</dbReference>
<dbReference type="Gene3D" id="1.10.238.10">
    <property type="entry name" value="EF-hand"/>
    <property type="match status" value="2"/>
</dbReference>
<feature type="transmembrane region" description="Helical" evidence="7">
    <location>
        <begin position="3504"/>
        <end position="3525"/>
    </location>
</feature>
<dbReference type="Gene3D" id="1.20.120.1190">
    <property type="match status" value="1"/>
</dbReference>
<evidence type="ECO:0000256" key="5">
    <source>
        <dbReference type="SAM" id="Coils"/>
    </source>
</evidence>
<feature type="region of interest" description="Disordered" evidence="6">
    <location>
        <begin position="1"/>
        <end position="37"/>
    </location>
</feature>
<feature type="transmembrane region" description="Helical" evidence="7">
    <location>
        <begin position="3569"/>
        <end position="3590"/>
    </location>
</feature>
<dbReference type="SUPFAM" id="SSF47473">
    <property type="entry name" value="EF-hand"/>
    <property type="match status" value="1"/>
</dbReference>
<dbReference type="PRINTS" id="PR00326">
    <property type="entry name" value="GTP1OBG"/>
</dbReference>
<feature type="domain" description="EF-hand" evidence="9">
    <location>
        <begin position="1353"/>
        <end position="1388"/>
    </location>
</feature>
<dbReference type="SMART" id="SM00054">
    <property type="entry name" value="EFh"/>
    <property type="match status" value="3"/>
</dbReference>
<feature type="domain" description="C2" evidence="8">
    <location>
        <begin position="2699"/>
        <end position="2822"/>
    </location>
</feature>
<dbReference type="InterPro" id="IPR009543">
    <property type="entry name" value="VPS13_VAB"/>
</dbReference>
<dbReference type="SMART" id="SM00239">
    <property type="entry name" value="C2"/>
    <property type="match status" value="1"/>
</dbReference>
<dbReference type="InterPro" id="IPR041623">
    <property type="entry name" value="NOG1_N"/>
</dbReference>
<dbReference type="CDD" id="cd00051">
    <property type="entry name" value="EFh"/>
    <property type="match status" value="2"/>
</dbReference>
<dbReference type="InterPro" id="IPR035892">
    <property type="entry name" value="C2_domain_sf"/>
</dbReference>
<dbReference type="Pfam" id="PF17835">
    <property type="entry name" value="NOG1_N"/>
    <property type="match status" value="1"/>
</dbReference>
<reference evidence="10" key="1">
    <citation type="submission" date="2022-11" db="EMBL/GenBank/DDBJ databases">
        <authorList>
            <person name="Morgan W.R."/>
            <person name="Tartar A."/>
        </authorList>
    </citation>
    <scope>NUCLEOTIDE SEQUENCE</scope>
    <source>
        <strain evidence="10">ARSEF 373</strain>
    </source>
</reference>
<organism evidence="10 11">
    <name type="scientific">Lagenidium giganteum</name>
    <dbReference type="NCBI Taxonomy" id="4803"/>
    <lineage>
        <taxon>Eukaryota</taxon>
        <taxon>Sar</taxon>
        <taxon>Stramenopiles</taxon>
        <taxon>Oomycota</taxon>
        <taxon>Peronosporomycetes</taxon>
        <taxon>Pythiales</taxon>
        <taxon>Pythiaceae</taxon>
    </lineage>
</organism>
<dbReference type="InterPro" id="IPR043130">
    <property type="entry name" value="CDP-OH_PTrfase_TM_dom"/>
</dbReference>
<evidence type="ECO:0000259" key="8">
    <source>
        <dbReference type="PROSITE" id="PS50004"/>
    </source>
</evidence>
<dbReference type="Pfam" id="PF00168">
    <property type="entry name" value="C2"/>
    <property type="match status" value="1"/>
</dbReference>
<dbReference type="InterPro" id="IPR048254">
    <property type="entry name" value="CDP_ALCOHOL_P_TRANSF_CS"/>
</dbReference>
<dbReference type="Proteomes" id="UP001146120">
    <property type="component" value="Unassembled WGS sequence"/>
</dbReference>
<dbReference type="GO" id="GO:0005509">
    <property type="term" value="F:calcium ion binding"/>
    <property type="evidence" value="ECO:0007669"/>
    <property type="project" value="InterPro"/>
</dbReference>
<keyword evidence="3" id="KW-0106">Calcium</keyword>
<dbReference type="GO" id="GO:0016780">
    <property type="term" value="F:phosphotransferase activity, for other substituted phosphate groups"/>
    <property type="evidence" value="ECO:0007669"/>
    <property type="project" value="InterPro"/>
</dbReference>
<feature type="domain" description="EF-hand" evidence="9">
    <location>
        <begin position="959"/>
        <end position="994"/>
    </location>
</feature>
<proteinExistence type="inferred from homology"/>
<evidence type="ECO:0000313" key="11">
    <source>
        <dbReference type="Proteomes" id="UP001146120"/>
    </source>
</evidence>
<evidence type="ECO:0000259" key="9">
    <source>
        <dbReference type="PROSITE" id="PS50222"/>
    </source>
</evidence>
<dbReference type="EMBL" id="DAKRPA010000006">
    <property type="protein sequence ID" value="DBA04672.1"/>
    <property type="molecule type" value="Genomic_DNA"/>
</dbReference>
<dbReference type="Gene3D" id="1.20.120.1760">
    <property type="match status" value="1"/>
</dbReference>
<feature type="coiled-coil region" evidence="5">
    <location>
        <begin position="3011"/>
        <end position="3038"/>
    </location>
</feature>
<dbReference type="Pfam" id="PF25036">
    <property type="entry name" value="VPS13_VAB"/>
    <property type="match status" value="1"/>
</dbReference>
<dbReference type="SUPFAM" id="SSF49562">
    <property type="entry name" value="C2 domain (Calcium/lipid-binding domain, CaLB)"/>
    <property type="match status" value="1"/>
</dbReference>
<feature type="region of interest" description="Disordered" evidence="6">
    <location>
        <begin position="221"/>
        <end position="243"/>
    </location>
</feature>
<evidence type="ECO:0000256" key="2">
    <source>
        <dbReference type="ARBA" id="ARBA00022679"/>
    </source>
</evidence>
<accession>A0AAV2ZD57</accession>
<dbReference type="Pfam" id="PF13499">
    <property type="entry name" value="EF-hand_7"/>
    <property type="match status" value="1"/>
</dbReference>
<comment type="similarity">
    <text evidence="1">Belongs to the VPS13 family.</text>
</comment>
<keyword evidence="5" id="KW-0175">Coiled coil</keyword>